<dbReference type="EMBL" id="CP099799">
    <property type="protein sequence ID" value="USS01888.1"/>
    <property type="molecule type" value="Genomic_DNA"/>
</dbReference>
<protein>
    <submittedName>
        <fullName evidence="1">Uncharacterized protein</fullName>
    </submittedName>
</protein>
<reference evidence="1" key="1">
    <citation type="submission" date="2022-06" db="EMBL/GenBank/DDBJ databases">
        <authorList>
            <person name="Holder M.E."/>
            <person name="Ajami N.J."/>
            <person name="Petrosino J.F."/>
        </authorList>
    </citation>
    <scope>NUCLEOTIDE SEQUENCE</scope>
    <source>
        <strain evidence="1">RMA 8861</strain>
    </source>
</reference>
<accession>A0ABY5B2Y6</accession>
<sequence length="48" mass="5488">MQYHLCCNQLKGSWEVRNSKEEVIYNGTLKEASDCINGLVKENMGVRV</sequence>
<evidence type="ECO:0000313" key="2">
    <source>
        <dbReference type="Proteomes" id="UP001055437"/>
    </source>
</evidence>
<dbReference type="Proteomes" id="UP001055437">
    <property type="component" value="Chromosome"/>
</dbReference>
<keyword evidence="2" id="KW-1185">Reference proteome</keyword>
<proteinExistence type="predicted"/>
<gene>
    <name evidence="1" type="ORF">NH397_05515</name>
</gene>
<organism evidence="1 2">
    <name type="scientific">Clostridium septicum</name>
    <dbReference type="NCBI Taxonomy" id="1504"/>
    <lineage>
        <taxon>Bacteria</taxon>
        <taxon>Bacillati</taxon>
        <taxon>Bacillota</taxon>
        <taxon>Clostridia</taxon>
        <taxon>Eubacteriales</taxon>
        <taxon>Clostridiaceae</taxon>
        <taxon>Clostridium</taxon>
    </lineage>
</organism>
<name>A0ABY5B2Y6_CLOSE</name>
<dbReference type="RefSeq" id="WP_162925990.1">
    <property type="nucleotide sequence ID" value="NZ_CP023671.1"/>
</dbReference>
<dbReference type="GeneID" id="303562193"/>
<evidence type="ECO:0000313" key="1">
    <source>
        <dbReference type="EMBL" id="USS01888.1"/>
    </source>
</evidence>